<keyword evidence="1" id="KW-0175">Coiled coil</keyword>
<proteinExistence type="predicted"/>
<protein>
    <recommendedName>
        <fullName evidence="3">PhoU domain-containing protein</fullName>
    </recommendedName>
</protein>
<evidence type="ECO:0000256" key="1">
    <source>
        <dbReference type="SAM" id="Coils"/>
    </source>
</evidence>
<accession>A0A0F9FXT1</accession>
<dbReference type="AlphaFoldDB" id="A0A0F9FXT1"/>
<organism evidence="2">
    <name type="scientific">marine sediment metagenome</name>
    <dbReference type="NCBI Taxonomy" id="412755"/>
    <lineage>
        <taxon>unclassified sequences</taxon>
        <taxon>metagenomes</taxon>
        <taxon>ecological metagenomes</taxon>
    </lineage>
</organism>
<evidence type="ECO:0008006" key="3">
    <source>
        <dbReference type="Google" id="ProtNLM"/>
    </source>
</evidence>
<reference evidence="2" key="1">
    <citation type="journal article" date="2015" name="Nature">
        <title>Complex archaea that bridge the gap between prokaryotes and eukaryotes.</title>
        <authorList>
            <person name="Spang A."/>
            <person name="Saw J.H."/>
            <person name="Jorgensen S.L."/>
            <person name="Zaremba-Niedzwiedzka K."/>
            <person name="Martijn J."/>
            <person name="Lind A.E."/>
            <person name="van Eijk R."/>
            <person name="Schleper C."/>
            <person name="Guy L."/>
            <person name="Ettema T.J."/>
        </authorList>
    </citation>
    <scope>NUCLEOTIDE SEQUENCE</scope>
</reference>
<evidence type="ECO:0000313" key="2">
    <source>
        <dbReference type="EMBL" id="KKL83051.1"/>
    </source>
</evidence>
<dbReference type="EMBL" id="LAZR01022097">
    <property type="protein sequence ID" value="KKL83051.1"/>
    <property type="molecule type" value="Genomic_DNA"/>
</dbReference>
<gene>
    <name evidence="2" type="ORF">LCGC14_1978630</name>
</gene>
<dbReference type="SUPFAM" id="SSF109755">
    <property type="entry name" value="PhoU-like"/>
    <property type="match status" value="1"/>
</dbReference>
<name>A0A0F9FXT1_9ZZZZ</name>
<feature type="coiled-coil region" evidence="1">
    <location>
        <begin position="77"/>
        <end position="136"/>
    </location>
</feature>
<sequence>MSIINHISDIDELLSGTAYCMDNIYQGFKQFDAEPLKKVTCFLDSIHKRVPELTENIVSASQQDPSVSRYVLVPALLGQLQEDVRDMTASVNKLVEDKILFSDKAVTEMNELFKRLIELIRSLQKLSNNEDDLTRKQVLDASHKLYELADDYGISHEERLISGICNAYASTVYIKMLGSVKNIALHIKDIAGR</sequence>
<comment type="caution">
    <text evidence="2">The sequence shown here is derived from an EMBL/GenBank/DDBJ whole genome shotgun (WGS) entry which is preliminary data.</text>
</comment>